<dbReference type="OMA" id="MQYCINE"/>
<reference evidence="1 2" key="1">
    <citation type="journal article" date="2014" name="Nat. Commun.">
        <title>Molecular traces of alternative social organization in a termite genome.</title>
        <authorList>
            <person name="Terrapon N."/>
            <person name="Li C."/>
            <person name="Robertson H.M."/>
            <person name="Ji L."/>
            <person name="Meng X."/>
            <person name="Booth W."/>
            <person name="Chen Z."/>
            <person name="Childers C.P."/>
            <person name="Glastad K.M."/>
            <person name="Gokhale K."/>
            <person name="Gowin J."/>
            <person name="Gronenberg W."/>
            <person name="Hermansen R.A."/>
            <person name="Hu H."/>
            <person name="Hunt B.G."/>
            <person name="Huylmans A.K."/>
            <person name="Khalil S.M."/>
            <person name="Mitchell R.D."/>
            <person name="Munoz-Torres M.C."/>
            <person name="Mustard J.A."/>
            <person name="Pan H."/>
            <person name="Reese J.T."/>
            <person name="Scharf M.E."/>
            <person name="Sun F."/>
            <person name="Vogel H."/>
            <person name="Xiao J."/>
            <person name="Yang W."/>
            <person name="Yang Z."/>
            <person name="Yang Z."/>
            <person name="Zhou J."/>
            <person name="Zhu J."/>
            <person name="Brent C.S."/>
            <person name="Elsik C.G."/>
            <person name="Goodisman M.A."/>
            <person name="Liberles D.A."/>
            <person name="Roe R.M."/>
            <person name="Vargo E.L."/>
            <person name="Vilcinskas A."/>
            <person name="Wang J."/>
            <person name="Bornberg-Bauer E."/>
            <person name="Korb J."/>
            <person name="Zhang G."/>
            <person name="Liebig J."/>
        </authorList>
    </citation>
    <scope>NUCLEOTIDE SEQUENCE [LARGE SCALE GENOMIC DNA]</scope>
    <source>
        <tissue evidence="1">Whole organism</tissue>
    </source>
</reference>
<dbReference type="AlphaFoldDB" id="A0A067QHM0"/>
<organism evidence="1 2">
    <name type="scientific">Zootermopsis nevadensis</name>
    <name type="common">Dampwood termite</name>
    <dbReference type="NCBI Taxonomy" id="136037"/>
    <lineage>
        <taxon>Eukaryota</taxon>
        <taxon>Metazoa</taxon>
        <taxon>Ecdysozoa</taxon>
        <taxon>Arthropoda</taxon>
        <taxon>Hexapoda</taxon>
        <taxon>Insecta</taxon>
        <taxon>Pterygota</taxon>
        <taxon>Neoptera</taxon>
        <taxon>Polyneoptera</taxon>
        <taxon>Dictyoptera</taxon>
        <taxon>Blattodea</taxon>
        <taxon>Blattoidea</taxon>
        <taxon>Termitoidae</taxon>
        <taxon>Termopsidae</taxon>
        <taxon>Zootermopsis</taxon>
    </lineage>
</organism>
<gene>
    <name evidence="1" type="ORF">L798_04418</name>
</gene>
<feature type="non-terminal residue" evidence="1">
    <location>
        <position position="81"/>
    </location>
</feature>
<evidence type="ECO:0000313" key="2">
    <source>
        <dbReference type="Proteomes" id="UP000027135"/>
    </source>
</evidence>
<keyword evidence="2" id="KW-1185">Reference proteome</keyword>
<dbReference type="Proteomes" id="UP000027135">
    <property type="component" value="Unassembled WGS sequence"/>
</dbReference>
<proteinExistence type="predicted"/>
<evidence type="ECO:0000313" key="1">
    <source>
        <dbReference type="EMBL" id="KDR04206.1"/>
    </source>
</evidence>
<dbReference type="EMBL" id="KK853625">
    <property type="protein sequence ID" value="KDR04206.1"/>
    <property type="molecule type" value="Genomic_DNA"/>
</dbReference>
<name>A0A067QHM0_ZOONE</name>
<dbReference type="InParanoid" id="A0A067QHM0"/>
<accession>A0A067QHM0</accession>
<feature type="non-terminal residue" evidence="1">
    <location>
        <position position="1"/>
    </location>
</feature>
<sequence>RVLRKPILLEPEKAKKIVMATLYLHNFLRKKQSSRALYTPGGSLDTENNGQVIPCRWRNDKKASSLQPLRVTARRAGNNAK</sequence>
<protein>
    <recommendedName>
        <fullName evidence="3">DDE Tnp4 domain-containing protein</fullName>
    </recommendedName>
</protein>
<evidence type="ECO:0008006" key="3">
    <source>
        <dbReference type="Google" id="ProtNLM"/>
    </source>
</evidence>